<dbReference type="Proteomes" id="UP000095287">
    <property type="component" value="Unplaced"/>
</dbReference>
<keyword evidence="1" id="KW-1185">Reference proteome</keyword>
<accession>A0A1I7ZIZ3</accession>
<dbReference type="AlphaFoldDB" id="A0A1I7ZIZ3"/>
<sequence>MAQFVVDTTIADVQVTLCSSGTPSGDEEPCFDHFRSSSFFYTSAVTAHERFDSVLTQKDIELPNIIFMIRPPPTTDTGRIGVAWPSLRMHPEDSSFALEYLKHWPRRQFSIALALDGLKGPKVPRSKPFRSSLPVPCSLGSCPDALGYFGQPRATSFLLLISAAALGSSGGPQKRPNLIMAKRF</sequence>
<reference evidence="2" key="1">
    <citation type="submission" date="2016-11" db="UniProtKB">
        <authorList>
            <consortium name="WormBaseParasite"/>
        </authorList>
    </citation>
    <scope>IDENTIFICATION</scope>
</reference>
<evidence type="ECO:0000313" key="2">
    <source>
        <dbReference type="WBParaSite" id="L893_g26852.t1"/>
    </source>
</evidence>
<evidence type="ECO:0000313" key="1">
    <source>
        <dbReference type="Proteomes" id="UP000095287"/>
    </source>
</evidence>
<proteinExistence type="predicted"/>
<name>A0A1I7ZIZ3_9BILA</name>
<dbReference type="WBParaSite" id="L893_g26852.t1">
    <property type="protein sequence ID" value="L893_g26852.t1"/>
    <property type="gene ID" value="L893_g26852"/>
</dbReference>
<protein>
    <submittedName>
        <fullName evidence="2">Uncharacterized protein</fullName>
    </submittedName>
</protein>
<organism evidence="1 2">
    <name type="scientific">Steinernema glaseri</name>
    <dbReference type="NCBI Taxonomy" id="37863"/>
    <lineage>
        <taxon>Eukaryota</taxon>
        <taxon>Metazoa</taxon>
        <taxon>Ecdysozoa</taxon>
        <taxon>Nematoda</taxon>
        <taxon>Chromadorea</taxon>
        <taxon>Rhabditida</taxon>
        <taxon>Tylenchina</taxon>
        <taxon>Panagrolaimomorpha</taxon>
        <taxon>Strongyloidoidea</taxon>
        <taxon>Steinernematidae</taxon>
        <taxon>Steinernema</taxon>
    </lineage>
</organism>